<evidence type="ECO:0000256" key="3">
    <source>
        <dbReference type="ARBA" id="ARBA00021347"/>
    </source>
</evidence>
<evidence type="ECO:0000256" key="1">
    <source>
        <dbReference type="ARBA" id="ARBA00004123"/>
    </source>
</evidence>
<dbReference type="Pfam" id="PF03931">
    <property type="entry name" value="Skp1_POZ"/>
    <property type="match status" value="1"/>
</dbReference>
<dbReference type="FunFam" id="3.30.710.10:FF:000035">
    <property type="entry name" value="Elongin C transcription elongation factor"/>
    <property type="match status" value="1"/>
</dbReference>
<dbReference type="InterPro" id="IPR016073">
    <property type="entry name" value="Skp1_comp_POZ"/>
</dbReference>
<sequence>MNEKSFKVKYTPKSLVTISESGEKEDTNFTKTEDDSLESENLKEFEISEMSERYPIYSNQDVRKSSEKSCALSVLVSEPTQLPDTKEASLVDDKSCLGSEEKKENIHLNQTFLEYLEDDAYLKDMIQNDFLYKIAPNPIDVIPYDHVKLISNDLKEIIIETHYATVSGKIKAIINSPENLENPQLNRIIFRDIPSYILDKICEYFVYQRKYCLTSAEIPKFNIPTEIALELLKASKFLEC</sequence>
<organism evidence="7 8">
    <name type="scientific">Intoshia linei</name>
    <dbReference type="NCBI Taxonomy" id="1819745"/>
    <lineage>
        <taxon>Eukaryota</taxon>
        <taxon>Metazoa</taxon>
        <taxon>Spiralia</taxon>
        <taxon>Lophotrochozoa</taxon>
        <taxon>Mesozoa</taxon>
        <taxon>Orthonectida</taxon>
        <taxon>Rhopaluridae</taxon>
        <taxon>Intoshia</taxon>
    </lineage>
</organism>
<evidence type="ECO:0000259" key="6">
    <source>
        <dbReference type="Pfam" id="PF03931"/>
    </source>
</evidence>
<evidence type="ECO:0000313" key="8">
    <source>
        <dbReference type="Proteomes" id="UP000078046"/>
    </source>
</evidence>
<name>A0A177B9R2_9BILA</name>
<comment type="subcellular location">
    <subcellularLocation>
        <location evidence="1">Nucleus</location>
    </subcellularLocation>
</comment>
<evidence type="ECO:0000313" key="7">
    <source>
        <dbReference type="EMBL" id="OAF70910.1"/>
    </source>
</evidence>
<dbReference type="InterPro" id="IPR039948">
    <property type="entry name" value="ELC1"/>
</dbReference>
<dbReference type="Gene3D" id="3.30.710.10">
    <property type="entry name" value="Potassium Channel Kv1.1, Chain A"/>
    <property type="match status" value="1"/>
</dbReference>
<accession>A0A177B9R2</accession>
<protein>
    <recommendedName>
        <fullName evidence="3">Elongin-C</fullName>
    </recommendedName>
</protein>
<proteinExistence type="inferred from homology"/>
<dbReference type="GO" id="GO:0006511">
    <property type="term" value="P:ubiquitin-dependent protein catabolic process"/>
    <property type="evidence" value="ECO:0007669"/>
    <property type="project" value="InterPro"/>
</dbReference>
<comment type="similarity">
    <text evidence="2">Belongs to the SKP1 family.</text>
</comment>
<dbReference type="PANTHER" id="PTHR20648">
    <property type="entry name" value="ELONGIN-C"/>
    <property type="match status" value="1"/>
</dbReference>
<dbReference type="AlphaFoldDB" id="A0A177B9R2"/>
<feature type="compositionally biased region" description="Basic and acidic residues" evidence="5">
    <location>
        <begin position="21"/>
        <end position="40"/>
    </location>
</feature>
<comment type="caution">
    <text evidence="7">The sequence shown here is derived from an EMBL/GenBank/DDBJ whole genome shotgun (WGS) entry which is preliminary data.</text>
</comment>
<evidence type="ECO:0000256" key="4">
    <source>
        <dbReference type="ARBA" id="ARBA00023242"/>
    </source>
</evidence>
<dbReference type="InterPro" id="IPR001232">
    <property type="entry name" value="SKP1-like"/>
</dbReference>
<feature type="domain" description="SKP1 component POZ" evidence="6">
    <location>
        <begin position="146"/>
        <end position="209"/>
    </location>
</feature>
<feature type="region of interest" description="Disordered" evidence="5">
    <location>
        <begin position="19"/>
        <end position="40"/>
    </location>
</feature>
<dbReference type="InterPro" id="IPR011333">
    <property type="entry name" value="SKP1/BTB/POZ_sf"/>
</dbReference>
<evidence type="ECO:0000256" key="5">
    <source>
        <dbReference type="SAM" id="MobiDB-lite"/>
    </source>
</evidence>
<reference evidence="7 8" key="1">
    <citation type="submission" date="2016-04" db="EMBL/GenBank/DDBJ databases">
        <title>The genome of Intoshia linei affirms orthonectids as highly simplified spiralians.</title>
        <authorList>
            <person name="Mikhailov K.V."/>
            <person name="Slusarev G.S."/>
            <person name="Nikitin M.A."/>
            <person name="Logacheva M.D."/>
            <person name="Penin A."/>
            <person name="Aleoshin V."/>
            <person name="Panchin Y.V."/>
        </authorList>
    </citation>
    <scope>NUCLEOTIDE SEQUENCE [LARGE SCALE GENOMIC DNA]</scope>
    <source>
        <strain evidence="7">Intl2013</strain>
        <tissue evidence="7">Whole animal</tissue>
    </source>
</reference>
<dbReference type="Proteomes" id="UP000078046">
    <property type="component" value="Unassembled WGS sequence"/>
</dbReference>
<dbReference type="EMBL" id="LWCA01000099">
    <property type="protein sequence ID" value="OAF70910.1"/>
    <property type="molecule type" value="Genomic_DNA"/>
</dbReference>
<evidence type="ECO:0000256" key="2">
    <source>
        <dbReference type="ARBA" id="ARBA00009993"/>
    </source>
</evidence>
<dbReference type="OrthoDB" id="249087at2759"/>
<dbReference type="SUPFAM" id="SSF54695">
    <property type="entry name" value="POZ domain"/>
    <property type="match status" value="1"/>
</dbReference>
<dbReference type="SMART" id="SM00512">
    <property type="entry name" value="Skp1"/>
    <property type="match status" value="1"/>
</dbReference>
<keyword evidence="8" id="KW-1185">Reference proteome</keyword>
<dbReference type="CDD" id="cd18321">
    <property type="entry name" value="BTB_POZ_EloC"/>
    <property type="match status" value="1"/>
</dbReference>
<keyword evidence="4" id="KW-0539">Nucleus</keyword>
<gene>
    <name evidence="7" type="ORF">A3Q56_01336</name>
</gene>
<dbReference type="GO" id="GO:0005634">
    <property type="term" value="C:nucleus"/>
    <property type="evidence" value="ECO:0007669"/>
    <property type="project" value="UniProtKB-SubCell"/>
</dbReference>